<dbReference type="GO" id="GO:0008270">
    <property type="term" value="F:zinc ion binding"/>
    <property type="evidence" value="ECO:0007669"/>
    <property type="project" value="UniProtKB-KW"/>
</dbReference>
<evidence type="ECO:0000256" key="1">
    <source>
        <dbReference type="PROSITE-ProRule" id="PRU00047"/>
    </source>
</evidence>
<dbReference type="Pfam" id="PF14223">
    <property type="entry name" value="Retrotran_gag_2"/>
    <property type="match status" value="1"/>
</dbReference>
<dbReference type="PROSITE" id="PS50158">
    <property type="entry name" value="ZF_CCHC"/>
    <property type="match status" value="1"/>
</dbReference>
<sequence length="456" mass="51791">MAASSLYQIEKLDEKNFETWSVQVKSVLIHCGYWNYVSGEEKKIETWDADRKLEWDTNDRKALATIILSIKSTQINYVKNCATSNEAWLKLTEIYKRSGPIQKVNLFKQLLNLNMKESTSMVEFLNSFSNIVEKLNEAGIQIQDELLAIILLSSLPKDYENFVMIIETRDTLPSLSVIKVKLLEEASRRNNQESEDSNKQQAFRAFKNENFNKQKDVRNKSNVKYTKGNCFICGRKGHYANRCTAKGESKSFSLVAAANRGVRKPSAWCIDSGATSHMCCERDSFSTIQDNNDVISLPNKKSLCAKGKGVVIVRINGHNITLKDVLYSPELQGNFLSVGKIIQYGGAVKFNRKGAFINDKDGSLLIHAKQENNLFMFEAEKVNEELNSVKNINQMWHRRFGHLNYQSLNDLVNKGMVNGLNLSRDIQEQCKTCMVGKIHAAKFPQKAERKSGEVLE</sequence>
<reference evidence="3 4" key="1">
    <citation type="journal article" date="2019" name="Commun. Biol.">
        <title>The bagworm genome reveals a unique fibroin gene that provides high tensile strength.</title>
        <authorList>
            <person name="Kono N."/>
            <person name="Nakamura H."/>
            <person name="Ohtoshi R."/>
            <person name="Tomita M."/>
            <person name="Numata K."/>
            <person name="Arakawa K."/>
        </authorList>
    </citation>
    <scope>NUCLEOTIDE SEQUENCE [LARGE SCALE GENOMIC DNA]</scope>
</reference>
<dbReference type="EMBL" id="BGZK01002815">
    <property type="protein sequence ID" value="GBP96639.1"/>
    <property type="molecule type" value="Genomic_DNA"/>
</dbReference>
<feature type="domain" description="CCHC-type" evidence="2">
    <location>
        <begin position="230"/>
        <end position="243"/>
    </location>
</feature>
<evidence type="ECO:0000313" key="4">
    <source>
        <dbReference type="Proteomes" id="UP000299102"/>
    </source>
</evidence>
<dbReference type="PANTHER" id="PTHR47481">
    <property type="match status" value="1"/>
</dbReference>
<protein>
    <submittedName>
        <fullName evidence="3">Retrovirus-related Pol polyprotein from transposon TNT 1-94</fullName>
    </submittedName>
</protein>
<evidence type="ECO:0000259" key="2">
    <source>
        <dbReference type="PROSITE" id="PS50158"/>
    </source>
</evidence>
<dbReference type="STRING" id="151549.A0A4C2ABS8"/>
<dbReference type="Proteomes" id="UP000299102">
    <property type="component" value="Unassembled WGS sequence"/>
</dbReference>
<keyword evidence="4" id="KW-1185">Reference proteome</keyword>
<dbReference type="GO" id="GO:0003676">
    <property type="term" value="F:nucleic acid binding"/>
    <property type="evidence" value="ECO:0007669"/>
    <property type="project" value="InterPro"/>
</dbReference>
<dbReference type="PANTHER" id="PTHR47481:SF14">
    <property type="entry name" value="RETROTRANSPOSON COPIA-LIKE N-TERMINAL DOMAIN-CONTAINING PROTEIN"/>
    <property type="match status" value="1"/>
</dbReference>
<organism evidence="3 4">
    <name type="scientific">Eumeta variegata</name>
    <name type="common">Bagworm moth</name>
    <name type="synonym">Eumeta japonica</name>
    <dbReference type="NCBI Taxonomy" id="151549"/>
    <lineage>
        <taxon>Eukaryota</taxon>
        <taxon>Metazoa</taxon>
        <taxon>Ecdysozoa</taxon>
        <taxon>Arthropoda</taxon>
        <taxon>Hexapoda</taxon>
        <taxon>Insecta</taxon>
        <taxon>Pterygota</taxon>
        <taxon>Neoptera</taxon>
        <taxon>Endopterygota</taxon>
        <taxon>Lepidoptera</taxon>
        <taxon>Glossata</taxon>
        <taxon>Ditrysia</taxon>
        <taxon>Tineoidea</taxon>
        <taxon>Psychidae</taxon>
        <taxon>Oiketicinae</taxon>
        <taxon>Eumeta</taxon>
    </lineage>
</organism>
<dbReference type="InterPro" id="IPR001878">
    <property type="entry name" value="Znf_CCHC"/>
</dbReference>
<accession>A0A4C2ABS8</accession>
<dbReference type="SUPFAM" id="SSF57756">
    <property type="entry name" value="Retrovirus zinc finger-like domains"/>
    <property type="match status" value="1"/>
</dbReference>
<dbReference type="Pfam" id="PF13976">
    <property type="entry name" value="gag_pre-integrs"/>
    <property type="match status" value="1"/>
</dbReference>
<dbReference type="InterPro" id="IPR036875">
    <property type="entry name" value="Znf_CCHC_sf"/>
</dbReference>
<dbReference type="InterPro" id="IPR025724">
    <property type="entry name" value="GAG-pre-integrase_dom"/>
</dbReference>
<keyword evidence="1" id="KW-0479">Metal-binding</keyword>
<dbReference type="AlphaFoldDB" id="A0A4C2ABS8"/>
<gene>
    <name evidence="3" type="ORF">EVAR_100515_1</name>
</gene>
<name>A0A4C2ABS8_EUMVA</name>
<keyword evidence="1" id="KW-0863">Zinc-finger</keyword>
<dbReference type="InterPro" id="IPR054722">
    <property type="entry name" value="PolX-like_BBD"/>
</dbReference>
<dbReference type="OrthoDB" id="2783063at2759"/>
<keyword evidence="1" id="KW-0862">Zinc</keyword>
<proteinExistence type="predicted"/>
<dbReference type="Pfam" id="PF22936">
    <property type="entry name" value="Pol_BBD"/>
    <property type="match status" value="1"/>
</dbReference>
<feature type="non-terminal residue" evidence="3">
    <location>
        <position position="456"/>
    </location>
</feature>
<comment type="caution">
    <text evidence="3">The sequence shown here is derived from an EMBL/GenBank/DDBJ whole genome shotgun (WGS) entry which is preliminary data.</text>
</comment>
<evidence type="ECO:0000313" key="3">
    <source>
        <dbReference type="EMBL" id="GBP96639.1"/>
    </source>
</evidence>